<dbReference type="InterPro" id="IPR043502">
    <property type="entry name" value="DNA/RNA_pol_sf"/>
</dbReference>
<feature type="domain" description="Reverse transcriptase" evidence="1">
    <location>
        <begin position="1"/>
        <end position="314"/>
    </location>
</feature>
<dbReference type="InterPro" id="IPR026960">
    <property type="entry name" value="RVT-Znf"/>
</dbReference>
<protein>
    <recommendedName>
        <fullName evidence="1">Reverse transcriptase domain-containing protein</fullName>
    </recommendedName>
</protein>
<dbReference type="SUPFAM" id="SSF56672">
    <property type="entry name" value="DNA/RNA polymerases"/>
    <property type="match status" value="1"/>
</dbReference>
<evidence type="ECO:0000313" key="3">
    <source>
        <dbReference type="Proteomes" id="UP001180020"/>
    </source>
</evidence>
<dbReference type="InterPro" id="IPR052343">
    <property type="entry name" value="Retrotransposon-Effector_Assoc"/>
</dbReference>
<keyword evidence="3" id="KW-1185">Reference proteome</keyword>
<evidence type="ECO:0000313" key="2">
    <source>
        <dbReference type="EMBL" id="KAK1282163.1"/>
    </source>
</evidence>
<dbReference type="PROSITE" id="PS50878">
    <property type="entry name" value="RT_POL"/>
    <property type="match status" value="1"/>
</dbReference>
<reference evidence="2" key="2">
    <citation type="submission" date="2023-06" db="EMBL/GenBank/DDBJ databases">
        <authorList>
            <person name="Ma L."/>
            <person name="Liu K.-W."/>
            <person name="Li Z."/>
            <person name="Hsiao Y.-Y."/>
            <person name="Qi Y."/>
            <person name="Fu T."/>
            <person name="Tang G."/>
            <person name="Zhang D."/>
            <person name="Sun W.-H."/>
            <person name="Liu D.-K."/>
            <person name="Li Y."/>
            <person name="Chen G.-Z."/>
            <person name="Liu X.-D."/>
            <person name="Liao X.-Y."/>
            <person name="Jiang Y.-T."/>
            <person name="Yu X."/>
            <person name="Hao Y."/>
            <person name="Huang J."/>
            <person name="Zhao X.-W."/>
            <person name="Ke S."/>
            <person name="Chen Y.-Y."/>
            <person name="Wu W.-L."/>
            <person name="Hsu J.-L."/>
            <person name="Lin Y.-F."/>
            <person name="Huang M.-D."/>
            <person name="Li C.-Y."/>
            <person name="Huang L."/>
            <person name="Wang Z.-W."/>
            <person name="Zhao X."/>
            <person name="Zhong W.-Y."/>
            <person name="Peng D.-H."/>
            <person name="Ahmad S."/>
            <person name="Lan S."/>
            <person name="Zhang J.-S."/>
            <person name="Tsai W.-C."/>
            <person name="Van De Peer Y."/>
            <person name="Liu Z.-J."/>
        </authorList>
    </citation>
    <scope>NUCLEOTIDE SEQUENCE</scope>
    <source>
        <strain evidence="2">CP</strain>
        <tissue evidence="2">Leaves</tissue>
    </source>
</reference>
<accession>A0AAV9BZ10</accession>
<dbReference type="InterPro" id="IPR000477">
    <property type="entry name" value="RT_dom"/>
</dbReference>
<dbReference type="PANTHER" id="PTHR46890:SF48">
    <property type="entry name" value="RNA-DIRECTED DNA POLYMERASE"/>
    <property type="match status" value="1"/>
</dbReference>
<dbReference type="AlphaFoldDB" id="A0AAV9BZ10"/>
<dbReference type="PANTHER" id="PTHR46890">
    <property type="entry name" value="NON-LTR RETROLELEMENT REVERSE TRANSCRIPTASE-LIKE PROTEIN-RELATED"/>
    <property type="match status" value="1"/>
</dbReference>
<organism evidence="2 3">
    <name type="scientific">Acorus calamus</name>
    <name type="common">Sweet flag</name>
    <dbReference type="NCBI Taxonomy" id="4465"/>
    <lineage>
        <taxon>Eukaryota</taxon>
        <taxon>Viridiplantae</taxon>
        <taxon>Streptophyta</taxon>
        <taxon>Embryophyta</taxon>
        <taxon>Tracheophyta</taxon>
        <taxon>Spermatophyta</taxon>
        <taxon>Magnoliopsida</taxon>
        <taxon>Liliopsida</taxon>
        <taxon>Acoraceae</taxon>
        <taxon>Acorus</taxon>
    </lineage>
</organism>
<dbReference type="Proteomes" id="UP001180020">
    <property type="component" value="Unassembled WGS sequence"/>
</dbReference>
<sequence>MDNLKQLHEEGKADLESHFSEEEIKRACFGVDDDKSPGPDGFGLRFFQHFWDIVKADILDMFEGFFDNEFWVGCINASSIEEAVQIGEFRPICLLNGCYLLISKVLANRMRSVCGRIVEEEQSAFLPGCNLLEGFAITQELINDLHADGRSGVILKLDFSKAYDNVDWSFLLHLMSLHGFSIRWRRMIEQCISSARASVLVNGSSFGFFPLNRGLRQGDPLSPVLFALVANALCLMCKAAATDGWIDGLACRVRGSKLNLAQYADDTIIFGAPEVSTMGYRWFIRNEEYNIGLAALQSVLWKPKVPLKIKAFTLLVYQSRVLTKCYRAKWVLNASRTCAICMGEDESAKHLFCTCPAARELWLRVS</sequence>
<dbReference type="Pfam" id="PF00078">
    <property type="entry name" value="RVT_1"/>
    <property type="match status" value="1"/>
</dbReference>
<comment type="caution">
    <text evidence="2">The sequence shown here is derived from an EMBL/GenBank/DDBJ whole genome shotgun (WGS) entry which is preliminary data.</text>
</comment>
<proteinExistence type="predicted"/>
<dbReference type="EMBL" id="JAUJYO010000022">
    <property type="protein sequence ID" value="KAK1282163.1"/>
    <property type="molecule type" value="Genomic_DNA"/>
</dbReference>
<gene>
    <name evidence="2" type="ORF">QJS10_CPB22g00311</name>
</gene>
<evidence type="ECO:0000259" key="1">
    <source>
        <dbReference type="PROSITE" id="PS50878"/>
    </source>
</evidence>
<dbReference type="CDD" id="cd01650">
    <property type="entry name" value="RT_nLTR_like"/>
    <property type="match status" value="1"/>
</dbReference>
<name>A0AAV9BZ10_ACOCL</name>
<reference evidence="2" key="1">
    <citation type="journal article" date="2023" name="Nat. Commun.">
        <title>Diploid and tetraploid genomes of Acorus and the evolution of monocots.</title>
        <authorList>
            <person name="Ma L."/>
            <person name="Liu K.W."/>
            <person name="Li Z."/>
            <person name="Hsiao Y.Y."/>
            <person name="Qi Y."/>
            <person name="Fu T."/>
            <person name="Tang G.D."/>
            <person name="Zhang D."/>
            <person name="Sun W.H."/>
            <person name="Liu D.K."/>
            <person name="Li Y."/>
            <person name="Chen G.Z."/>
            <person name="Liu X.D."/>
            <person name="Liao X.Y."/>
            <person name="Jiang Y.T."/>
            <person name="Yu X."/>
            <person name="Hao Y."/>
            <person name="Huang J."/>
            <person name="Zhao X.W."/>
            <person name="Ke S."/>
            <person name="Chen Y.Y."/>
            <person name="Wu W.L."/>
            <person name="Hsu J.L."/>
            <person name="Lin Y.F."/>
            <person name="Huang M.D."/>
            <person name="Li C.Y."/>
            <person name="Huang L."/>
            <person name="Wang Z.W."/>
            <person name="Zhao X."/>
            <person name="Zhong W.Y."/>
            <person name="Peng D.H."/>
            <person name="Ahmad S."/>
            <person name="Lan S."/>
            <person name="Zhang J.S."/>
            <person name="Tsai W.C."/>
            <person name="Van de Peer Y."/>
            <person name="Liu Z.J."/>
        </authorList>
    </citation>
    <scope>NUCLEOTIDE SEQUENCE</scope>
    <source>
        <strain evidence="2">CP</strain>
    </source>
</reference>
<dbReference type="Pfam" id="PF13966">
    <property type="entry name" value="zf-RVT"/>
    <property type="match status" value="1"/>
</dbReference>